<dbReference type="AlphaFoldDB" id="A0A1X6YLJ7"/>
<organism evidence="1 2">
    <name type="scientific">Roseivivax jejudonensis</name>
    <dbReference type="NCBI Taxonomy" id="1529041"/>
    <lineage>
        <taxon>Bacteria</taxon>
        <taxon>Pseudomonadati</taxon>
        <taxon>Pseudomonadota</taxon>
        <taxon>Alphaproteobacteria</taxon>
        <taxon>Rhodobacterales</taxon>
        <taxon>Roseobacteraceae</taxon>
        <taxon>Roseivivax</taxon>
    </lineage>
</organism>
<evidence type="ECO:0000313" key="1">
    <source>
        <dbReference type="EMBL" id="SLN23215.1"/>
    </source>
</evidence>
<gene>
    <name evidence="1" type="ORF">ROJ8625_00926</name>
</gene>
<accession>A0A1X6YLJ7</accession>
<name>A0A1X6YLJ7_9RHOB</name>
<dbReference type="EMBL" id="FWFK01000001">
    <property type="protein sequence ID" value="SLN23215.1"/>
    <property type="molecule type" value="Genomic_DNA"/>
</dbReference>
<dbReference type="Proteomes" id="UP000193570">
    <property type="component" value="Unassembled WGS sequence"/>
</dbReference>
<dbReference type="RefSeq" id="WP_143535038.1">
    <property type="nucleotide sequence ID" value="NZ_FWFK01000001.1"/>
</dbReference>
<keyword evidence="2" id="KW-1185">Reference proteome</keyword>
<dbReference type="OrthoDB" id="9878692at2"/>
<evidence type="ECO:0000313" key="2">
    <source>
        <dbReference type="Proteomes" id="UP000193570"/>
    </source>
</evidence>
<reference evidence="1 2" key="1">
    <citation type="submission" date="2017-03" db="EMBL/GenBank/DDBJ databases">
        <authorList>
            <person name="Afonso C.L."/>
            <person name="Miller P.J."/>
            <person name="Scott M.A."/>
            <person name="Spackman E."/>
            <person name="Goraichik I."/>
            <person name="Dimitrov K.M."/>
            <person name="Suarez D.L."/>
            <person name="Swayne D.E."/>
        </authorList>
    </citation>
    <scope>NUCLEOTIDE SEQUENCE [LARGE SCALE GENOMIC DNA]</scope>
    <source>
        <strain evidence="1 2">CECT 8625</strain>
    </source>
</reference>
<proteinExistence type="predicted"/>
<protein>
    <submittedName>
        <fullName evidence="1">Uncharacterized protein</fullName>
    </submittedName>
</protein>
<sequence length="252" mass="28225">MSLEQDPDANVLYYIAELYREISAKDAKEKLNQAFTGLIEELPPIDAKLRILSLFDDAIHLVSHLSIREDRIRRRLEFIQEAKGRFLTACSKETVDEFKKTSRAQATADLLESSGDAVSEAKLDFTQPLDRSGFLATTDELIEFVSNSGLPSLQRKVMILELNALSRTMRECHDATDDQIRRRVKCIYADFCSEFVVLDRQHEDVLDAVTRWAKGAMKVGIFALALAADTTSLAGYISGPDGPRALPKPDDN</sequence>